<feature type="transmembrane region" description="Helical" evidence="1">
    <location>
        <begin position="60"/>
        <end position="85"/>
    </location>
</feature>
<proteinExistence type="predicted"/>
<gene>
    <name evidence="2" type="ORF">EV656_10431</name>
</gene>
<dbReference type="OrthoDB" id="7771437at2"/>
<evidence type="ECO:0000313" key="3">
    <source>
        <dbReference type="Proteomes" id="UP000295733"/>
    </source>
</evidence>
<evidence type="ECO:0000313" key="2">
    <source>
        <dbReference type="EMBL" id="TCP23062.1"/>
    </source>
</evidence>
<dbReference type="RefSeq" id="WP_132601892.1">
    <property type="nucleotide sequence ID" value="NZ_NRRP01000002.1"/>
</dbReference>
<evidence type="ECO:0008006" key="4">
    <source>
        <dbReference type="Google" id="ProtNLM"/>
    </source>
</evidence>
<sequence length="163" mass="17708">MSLTLDIVATWRAPRVTIRRLLAGGPREDRAIVFVMLACALIFVAQWPRLVRQAHFDDSIPLQALLGSALFVWLFLMPLFFYGLAAFSHLFARMVGGTGSWFGARLALFWALLCTAPLGLLHGLVAGFLGAGAALNLVGVLVWVAFLAIWLLSLAEAEGLGRT</sequence>
<dbReference type="AlphaFoldDB" id="A0A4R2NND4"/>
<organism evidence="2 3">
    <name type="scientific">Rhodovulum adriaticum</name>
    <name type="common">Rhodopseudomonas adriatica</name>
    <dbReference type="NCBI Taxonomy" id="35804"/>
    <lineage>
        <taxon>Bacteria</taxon>
        <taxon>Pseudomonadati</taxon>
        <taxon>Pseudomonadota</taxon>
        <taxon>Alphaproteobacteria</taxon>
        <taxon>Rhodobacterales</taxon>
        <taxon>Paracoccaceae</taxon>
        <taxon>Rhodovulum</taxon>
    </lineage>
</organism>
<feature type="transmembrane region" description="Helical" evidence="1">
    <location>
        <begin position="31"/>
        <end position="48"/>
    </location>
</feature>
<feature type="transmembrane region" description="Helical" evidence="1">
    <location>
        <begin position="106"/>
        <end position="129"/>
    </location>
</feature>
<evidence type="ECO:0000256" key="1">
    <source>
        <dbReference type="SAM" id="Phobius"/>
    </source>
</evidence>
<protein>
    <recommendedName>
        <fullName evidence="4">Yip1-like protein</fullName>
    </recommendedName>
</protein>
<keyword evidence="3" id="KW-1185">Reference proteome</keyword>
<accession>A0A4R2NND4</accession>
<name>A0A4R2NND4_RHOAD</name>
<comment type="caution">
    <text evidence="2">The sequence shown here is derived from an EMBL/GenBank/DDBJ whole genome shotgun (WGS) entry which is preliminary data.</text>
</comment>
<keyword evidence="1" id="KW-0812">Transmembrane</keyword>
<reference evidence="2 3" key="1">
    <citation type="submission" date="2019-03" db="EMBL/GenBank/DDBJ databases">
        <title>Genomic Encyclopedia of Type Strains, Phase IV (KMG-IV): sequencing the most valuable type-strain genomes for metagenomic binning, comparative biology and taxonomic classification.</title>
        <authorList>
            <person name="Goeker M."/>
        </authorList>
    </citation>
    <scope>NUCLEOTIDE SEQUENCE [LARGE SCALE GENOMIC DNA]</scope>
    <source>
        <strain evidence="2 3">DSM 2781</strain>
    </source>
</reference>
<dbReference type="Proteomes" id="UP000295733">
    <property type="component" value="Unassembled WGS sequence"/>
</dbReference>
<keyword evidence="1" id="KW-1133">Transmembrane helix</keyword>
<keyword evidence="1" id="KW-0472">Membrane</keyword>
<feature type="transmembrane region" description="Helical" evidence="1">
    <location>
        <begin position="135"/>
        <end position="155"/>
    </location>
</feature>
<dbReference type="EMBL" id="SLXL01000004">
    <property type="protein sequence ID" value="TCP23062.1"/>
    <property type="molecule type" value="Genomic_DNA"/>
</dbReference>